<dbReference type="GO" id="GO:0005886">
    <property type="term" value="C:plasma membrane"/>
    <property type="evidence" value="ECO:0007669"/>
    <property type="project" value="UniProtKB-SubCell"/>
</dbReference>
<keyword evidence="4" id="KW-0336">GPI-anchor</keyword>
<name>F9WAW5_TRYCI</name>
<dbReference type="Proteomes" id="UP000000702">
    <property type="component" value="Unassembled WGS sequence"/>
</dbReference>
<evidence type="ECO:0000256" key="4">
    <source>
        <dbReference type="ARBA" id="ARBA00022622"/>
    </source>
</evidence>
<keyword evidence="7" id="KW-0325">Glycoprotein</keyword>
<reference evidence="12 13" key="2">
    <citation type="journal article" date="2012" name="Proc. Natl. Acad. Sci. U.S.A.">
        <title>Antigenic diversity is generated by distinct evolutionary mechanisms in African trypanosome species.</title>
        <authorList>
            <person name="Jackson A.P."/>
            <person name="Berry A."/>
            <person name="Aslett M."/>
            <person name="Allison H.C."/>
            <person name="Burton P."/>
            <person name="Vavrova-Anderson J."/>
            <person name="Brown R."/>
            <person name="Browne H."/>
            <person name="Corton N."/>
            <person name="Hauser H."/>
            <person name="Gamble J."/>
            <person name="Gilderthorp R."/>
            <person name="Marcello L."/>
            <person name="McQuillan J."/>
            <person name="Otto T.D."/>
            <person name="Quail M.A."/>
            <person name="Sanders M.J."/>
            <person name="van Tonder A."/>
            <person name="Ginger M.L."/>
            <person name="Field M.C."/>
            <person name="Barry J.D."/>
            <person name="Hertz-Fowler C."/>
            <person name="Berriman M."/>
        </authorList>
    </citation>
    <scope>NUCLEOTIDE SEQUENCE [LARGE SCALE GENOMIC DNA]</scope>
    <source>
        <strain evidence="12 13">IL3000</strain>
    </source>
</reference>
<evidence type="ECO:0000256" key="1">
    <source>
        <dbReference type="ARBA" id="ARBA00002523"/>
    </source>
</evidence>
<proteinExistence type="predicted"/>
<keyword evidence="3" id="KW-1003">Cell membrane</keyword>
<dbReference type="VEuPathDB" id="TriTrypDB:TcIL3000_0_50060"/>
<dbReference type="InterPro" id="IPR025932">
    <property type="entry name" value="Trypano_VSG_B_N_dom"/>
</dbReference>
<feature type="compositionally biased region" description="Basic and acidic residues" evidence="9">
    <location>
        <begin position="265"/>
        <end position="277"/>
    </location>
</feature>
<dbReference type="GO" id="GO:0098552">
    <property type="term" value="C:side of membrane"/>
    <property type="evidence" value="ECO:0007669"/>
    <property type="project" value="UniProtKB-KW"/>
</dbReference>
<feature type="region of interest" description="Disordered" evidence="9">
    <location>
        <begin position="265"/>
        <end position="310"/>
    </location>
</feature>
<comment type="caution">
    <text evidence="12">The sequence shown here is derived from an EMBL/GenBank/DDBJ whole genome shotgun (WGS) entry which is preliminary data.</text>
</comment>
<evidence type="ECO:0000259" key="11">
    <source>
        <dbReference type="Pfam" id="PF13206"/>
    </source>
</evidence>
<keyword evidence="5 10" id="KW-0732">Signal</keyword>
<dbReference type="EMBL" id="CAEQ01001491">
    <property type="protein sequence ID" value="CCD14388.1"/>
    <property type="molecule type" value="Genomic_DNA"/>
</dbReference>
<sequence length="338" mass="37197">MCKEVLYFLFLAMRVIPVGSHDNVFQKLCDITEKAFLLLKLSKNNAQVNQSLEAAIYGTDDRAHFDRDGGLTSTKGCSIWNYGRSQVCNFQNSGGCFAESLLGSLLCLCIPGKSDAKNMCGVDDLDTSAFWSGWSGPDEKENLFKNVWGNIKKKCTKEYGNVIGGEKNLKELKSAVDTIRDDAIRDYNGYFYFGGILTSDCSGSEKKNVCVKYKMDSNGNVAIPWADKINEAIQILEYAERSGENLGIAKSLASGNWKTVARKAEEKRSEHVSHEEDATQESENVSSTLGIKQLKTRNKRSTPGSQEAGIASISTEVTEDGSLITPPFSWLPFAALLK</sequence>
<accession>F9WAW5</accession>
<keyword evidence="8" id="KW-0449">Lipoprotein</keyword>
<evidence type="ECO:0000256" key="6">
    <source>
        <dbReference type="ARBA" id="ARBA00023136"/>
    </source>
</evidence>
<evidence type="ECO:0000256" key="7">
    <source>
        <dbReference type="ARBA" id="ARBA00023180"/>
    </source>
</evidence>
<feature type="signal peptide" evidence="10">
    <location>
        <begin position="1"/>
        <end position="20"/>
    </location>
</feature>
<comment type="subcellular location">
    <subcellularLocation>
        <location evidence="2">Cell membrane</location>
        <topology evidence="2">Lipid-anchor</topology>
        <topology evidence="2">GPI-anchor</topology>
    </subcellularLocation>
</comment>
<keyword evidence="13" id="KW-1185">Reference proteome</keyword>
<reference evidence="13" key="1">
    <citation type="submission" date="2011-07" db="EMBL/GenBank/DDBJ databases">
        <title>Divergent evolution of antigenic variation in African trypanosomes.</title>
        <authorList>
            <person name="Jackson A.P."/>
            <person name="Berry A."/>
            <person name="Allison H.C."/>
            <person name="Burton P."/>
            <person name="Anderson J."/>
            <person name="Aslett M."/>
            <person name="Brown R."/>
            <person name="Corton N."/>
            <person name="Harris D."/>
            <person name="Hauser H."/>
            <person name="Gamble J."/>
            <person name="Gilderthorp R."/>
            <person name="McQuillan J."/>
            <person name="Quail M.A."/>
            <person name="Sanders M."/>
            <person name="Van Tonder A."/>
            <person name="Ginger M.L."/>
            <person name="Donelson J.E."/>
            <person name="Field M.C."/>
            <person name="Barry J.D."/>
            <person name="Berriman M."/>
            <person name="Hertz-Fowler C."/>
        </authorList>
    </citation>
    <scope>NUCLEOTIDE SEQUENCE [LARGE SCALE GENOMIC DNA]</scope>
    <source>
        <strain evidence="13">IL3000</strain>
    </source>
</reference>
<gene>
    <name evidence="12" type="ORF">TCIL3000_0_50060</name>
</gene>
<comment type="function">
    <text evidence="1">VSG forms a coat on the surface of the parasite. The trypanosome evades the immune response of the host by expressing a series of antigenically distinct VSGs from an estimated 1000 VSG genes.</text>
</comment>
<evidence type="ECO:0000256" key="2">
    <source>
        <dbReference type="ARBA" id="ARBA00004609"/>
    </source>
</evidence>
<evidence type="ECO:0000256" key="5">
    <source>
        <dbReference type="ARBA" id="ARBA00022729"/>
    </source>
</evidence>
<feature type="compositionally biased region" description="Polar residues" evidence="9">
    <location>
        <begin position="281"/>
        <end position="290"/>
    </location>
</feature>
<keyword evidence="6" id="KW-0472">Membrane</keyword>
<feature type="chain" id="PRO_5003390082" evidence="10">
    <location>
        <begin position="21"/>
        <end position="338"/>
    </location>
</feature>
<feature type="domain" description="Trypanosome variant surface glycoprotein B-type N-terminal" evidence="11">
    <location>
        <begin position="43"/>
        <end position="240"/>
    </location>
</feature>
<evidence type="ECO:0000313" key="12">
    <source>
        <dbReference type="EMBL" id="CCD14388.1"/>
    </source>
</evidence>
<evidence type="ECO:0000256" key="3">
    <source>
        <dbReference type="ARBA" id="ARBA00022475"/>
    </source>
</evidence>
<evidence type="ECO:0000256" key="8">
    <source>
        <dbReference type="ARBA" id="ARBA00023288"/>
    </source>
</evidence>
<organism evidence="12 13">
    <name type="scientific">Trypanosoma congolense (strain IL3000)</name>
    <dbReference type="NCBI Taxonomy" id="1068625"/>
    <lineage>
        <taxon>Eukaryota</taxon>
        <taxon>Discoba</taxon>
        <taxon>Euglenozoa</taxon>
        <taxon>Kinetoplastea</taxon>
        <taxon>Metakinetoplastina</taxon>
        <taxon>Trypanosomatida</taxon>
        <taxon>Trypanosomatidae</taxon>
        <taxon>Trypanosoma</taxon>
        <taxon>Nannomonas</taxon>
    </lineage>
</organism>
<dbReference type="AlphaFoldDB" id="F9WAW5"/>
<evidence type="ECO:0000256" key="9">
    <source>
        <dbReference type="SAM" id="MobiDB-lite"/>
    </source>
</evidence>
<evidence type="ECO:0000313" key="13">
    <source>
        <dbReference type="Proteomes" id="UP000000702"/>
    </source>
</evidence>
<protein>
    <submittedName>
        <fullName evidence="12">Variant surface glycoprotein</fullName>
    </submittedName>
</protein>
<dbReference type="Pfam" id="PF13206">
    <property type="entry name" value="VSG_B"/>
    <property type="match status" value="1"/>
</dbReference>
<evidence type="ECO:0000256" key="10">
    <source>
        <dbReference type="SAM" id="SignalP"/>
    </source>
</evidence>